<evidence type="ECO:0000256" key="5">
    <source>
        <dbReference type="ARBA" id="ARBA00022989"/>
    </source>
</evidence>
<dbReference type="Pfam" id="PF03176">
    <property type="entry name" value="MMPL"/>
    <property type="match status" value="2"/>
</dbReference>
<feature type="transmembrane region" description="Helical" evidence="7">
    <location>
        <begin position="286"/>
        <end position="307"/>
    </location>
</feature>
<evidence type="ECO:0000313" key="10">
    <source>
        <dbReference type="Proteomes" id="UP000248544"/>
    </source>
</evidence>
<keyword evidence="5 7" id="KW-1133">Transmembrane helix</keyword>
<accession>A0A2W2GR72</accession>
<evidence type="ECO:0000256" key="6">
    <source>
        <dbReference type="ARBA" id="ARBA00023136"/>
    </source>
</evidence>
<feature type="transmembrane region" description="Helical" evidence="7">
    <location>
        <begin position="186"/>
        <end position="203"/>
    </location>
</feature>
<dbReference type="InterPro" id="IPR000731">
    <property type="entry name" value="SSD"/>
</dbReference>
<dbReference type="PROSITE" id="PS50156">
    <property type="entry name" value="SSD"/>
    <property type="match status" value="2"/>
</dbReference>
<gene>
    <name evidence="9" type="ORF">C1I98_19640</name>
</gene>
<comment type="caution">
    <text evidence="9">The sequence shown here is derived from an EMBL/GenBank/DDBJ whole genome shotgun (WGS) entry which is preliminary data.</text>
</comment>
<dbReference type="PANTHER" id="PTHR33406">
    <property type="entry name" value="MEMBRANE PROTEIN MJ1562-RELATED"/>
    <property type="match status" value="1"/>
</dbReference>
<proteinExistence type="inferred from homology"/>
<feature type="transmembrane region" description="Helical" evidence="7">
    <location>
        <begin position="21"/>
        <end position="42"/>
    </location>
</feature>
<feature type="transmembrane region" description="Helical" evidence="7">
    <location>
        <begin position="522"/>
        <end position="538"/>
    </location>
</feature>
<comment type="similarity">
    <text evidence="2">Belongs to the resistance-nodulation-cell division (RND) (TC 2.A.6) family. MmpL subfamily.</text>
</comment>
<protein>
    <recommendedName>
        <fullName evidence="8">SSD domain-containing protein</fullName>
    </recommendedName>
</protein>
<feature type="transmembrane region" description="Helical" evidence="7">
    <location>
        <begin position="319"/>
        <end position="342"/>
    </location>
</feature>
<dbReference type="AlphaFoldDB" id="A0A2W2GR72"/>
<dbReference type="PANTHER" id="PTHR33406:SF6">
    <property type="entry name" value="MEMBRANE PROTEIN YDGH-RELATED"/>
    <property type="match status" value="1"/>
</dbReference>
<evidence type="ECO:0000256" key="1">
    <source>
        <dbReference type="ARBA" id="ARBA00004651"/>
    </source>
</evidence>
<keyword evidence="10" id="KW-1185">Reference proteome</keyword>
<dbReference type="EMBL" id="POUA01000152">
    <property type="protein sequence ID" value="PZG42575.1"/>
    <property type="molecule type" value="Genomic_DNA"/>
</dbReference>
<sequence length="706" mass="74135">MSPSWGRGLGAGTLMSRMSKALPWVVIAIWVGLIAGALPLAAQLDGVKSDSVVDYLPSSAQSTQVTELESKLPRGHDYEFVVVYVRQSGLTQADQDTATRHLAMLVAKFGKPGVAPPNEGKVDLAPDGKAAYTVASVPVERGAPATYVEDFRAVVADRPAGLDVWVTGPGGIEADIDTVFDGIDETLLIAAALVVAVILMLTYRSPLLWLIPLLCAGAAVVLSQAGAYLLVKAFGLTVSDQNSAILIILVFGVATDYALLLVARYREELRRDHRPRTAMAVAWRRSAPAIVASAGTVIAGLICLLAADMNSLKGLGPVATVAILAALLAMLTLFPAILVLLGRPAFWPRIPRYGDPGPGASSLWSRIAGLVERRRVPAVAGSLLVLGVMALGLLTPTSPLRQMDQFRDTPESISGLKVIPDHFPDIGGQPIIVIGDAAKTDPLRAAAQTVQGVTQLTKGQVGNGLVEFTVLLRQKPDTPAEYAAIKELRSKLGAVDPTARLGGPSAQNLDTIDAAAADERKLIPLILLVVTLVLGVLLRSIVAPLLLILTVVVSFAAALGVMMFLFTQVLGLPGLDPTLVVLGFLFLVALGVDYNIFLMSRAREESTQVGTASGVIKALVTTGGVITSAGVVLAATFGAMATLPLVFMIELGLLVAFGVLLDTLLVRSVLVPGLALLLKGRIWWPARLDPAPRSASAPSEDRPVHA</sequence>
<feature type="transmembrane region" description="Helical" evidence="7">
    <location>
        <begin position="618"/>
        <end position="647"/>
    </location>
</feature>
<keyword evidence="6 7" id="KW-0472">Membrane</keyword>
<evidence type="ECO:0000256" key="2">
    <source>
        <dbReference type="ARBA" id="ARBA00010157"/>
    </source>
</evidence>
<dbReference type="InterPro" id="IPR050545">
    <property type="entry name" value="Mycobact_MmpL"/>
</dbReference>
<feature type="transmembrane region" description="Helical" evidence="7">
    <location>
        <begin position="653"/>
        <end position="678"/>
    </location>
</feature>
<feature type="domain" description="SSD" evidence="8">
    <location>
        <begin position="548"/>
        <end position="676"/>
    </location>
</feature>
<dbReference type="Gene3D" id="1.20.1640.10">
    <property type="entry name" value="Multidrug efflux transporter AcrB transmembrane domain"/>
    <property type="match status" value="2"/>
</dbReference>
<feature type="domain" description="SSD" evidence="8">
    <location>
        <begin position="220"/>
        <end position="340"/>
    </location>
</feature>
<feature type="transmembrane region" description="Helical" evidence="7">
    <location>
        <begin position="243"/>
        <end position="265"/>
    </location>
</feature>
<organism evidence="9 10">
    <name type="scientific">Spongiactinospora gelatinilytica</name>
    <dbReference type="NCBI Taxonomy" id="2666298"/>
    <lineage>
        <taxon>Bacteria</taxon>
        <taxon>Bacillati</taxon>
        <taxon>Actinomycetota</taxon>
        <taxon>Actinomycetes</taxon>
        <taxon>Streptosporangiales</taxon>
        <taxon>Streptosporangiaceae</taxon>
        <taxon>Spongiactinospora</taxon>
    </lineage>
</organism>
<feature type="transmembrane region" description="Helical" evidence="7">
    <location>
        <begin position="210"/>
        <end position="231"/>
    </location>
</feature>
<feature type="transmembrane region" description="Helical" evidence="7">
    <location>
        <begin position="545"/>
        <end position="566"/>
    </location>
</feature>
<evidence type="ECO:0000256" key="4">
    <source>
        <dbReference type="ARBA" id="ARBA00022692"/>
    </source>
</evidence>
<feature type="transmembrane region" description="Helical" evidence="7">
    <location>
        <begin position="578"/>
        <end position="597"/>
    </location>
</feature>
<reference evidence="9 10" key="1">
    <citation type="submission" date="2018-01" db="EMBL/GenBank/DDBJ databases">
        <title>Draft genome sequence of Sphaerisporangium sp. 7K107.</title>
        <authorList>
            <person name="Sahin N."/>
            <person name="Saygin H."/>
            <person name="Ay H."/>
        </authorList>
    </citation>
    <scope>NUCLEOTIDE SEQUENCE [LARGE SCALE GENOMIC DNA]</scope>
    <source>
        <strain evidence="9 10">7K107</strain>
    </source>
</reference>
<dbReference type="InterPro" id="IPR004869">
    <property type="entry name" value="MMPL_dom"/>
</dbReference>
<dbReference type="SUPFAM" id="SSF82866">
    <property type="entry name" value="Multidrug efflux transporter AcrB transmembrane domain"/>
    <property type="match status" value="2"/>
</dbReference>
<name>A0A2W2GR72_9ACTN</name>
<evidence type="ECO:0000259" key="8">
    <source>
        <dbReference type="PROSITE" id="PS50156"/>
    </source>
</evidence>
<dbReference type="GO" id="GO:0005886">
    <property type="term" value="C:plasma membrane"/>
    <property type="evidence" value="ECO:0007669"/>
    <property type="project" value="UniProtKB-SubCell"/>
</dbReference>
<evidence type="ECO:0000313" key="9">
    <source>
        <dbReference type="EMBL" id="PZG42575.1"/>
    </source>
</evidence>
<evidence type="ECO:0000256" key="3">
    <source>
        <dbReference type="ARBA" id="ARBA00022475"/>
    </source>
</evidence>
<comment type="subcellular location">
    <subcellularLocation>
        <location evidence="1">Cell membrane</location>
        <topology evidence="1">Multi-pass membrane protein</topology>
    </subcellularLocation>
</comment>
<dbReference type="Proteomes" id="UP000248544">
    <property type="component" value="Unassembled WGS sequence"/>
</dbReference>
<keyword evidence="3" id="KW-1003">Cell membrane</keyword>
<evidence type="ECO:0000256" key="7">
    <source>
        <dbReference type="SAM" id="Phobius"/>
    </source>
</evidence>
<keyword evidence="4 7" id="KW-0812">Transmembrane</keyword>
<feature type="transmembrane region" description="Helical" evidence="7">
    <location>
        <begin position="376"/>
        <end position="394"/>
    </location>
</feature>